<dbReference type="Proteomes" id="UP001365542">
    <property type="component" value="Unassembled WGS sequence"/>
</dbReference>
<keyword evidence="2" id="KW-1185">Reference proteome</keyword>
<evidence type="ECO:0000313" key="2">
    <source>
        <dbReference type="Proteomes" id="UP001365542"/>
    </source>
</evidence>
<protein>
    <submittedName>
        <fullName evidence="1">Uncharacterized protein</fullName>
    </submittedName>
</protein>
<name>A0AAV9XU69_9PEZI</name>
<organism evidence="1 2">
    <name type="scientific">Orbilia ellipsospora</name>
    <dbReference type="NCBI Taxonomy" id="2528407"/>
    <lineage>
        <taxon>Eukaryota</taxon>
        <taxon>Fungi</taxon>
        <taxon>Dikarya</taxon>
        <taxon>Ascomycota</taxon>
        <taxon>Pezizomycotina</taxon>
        <taxon>Orbiliomycetes</taxon>
        <taxon>Orbiliales</taxon>
        <taxon>Orbiliaceae</taxon>
        <taxon>Orbilia</taxon>
    </lineage>
</organism>
<comment type="caution">
    <text evidence="1">The sequence shown here is derived from an EMBL/GenBank/DDBJ whole genome shotgun (WGS) entry which is preliminary data.</text>
</comment>
<dbReference type="EMBL" id="JAVHJO010000001">
    <property type="protein sequence ID" value="KAK6544769.1"/>
    <property type="molecule type" value="Genomic_DNA"/>
</dbReference>
<dbReference type="AlphaFoldDB" id="A0AAV9XU69"/>
<accession>A0AAV9XU69</accession>
<reference evidence="1 2" key="1">
    <citation type="submission" date="2019-10" db="EMBL/GenBank/DDBJ databases">
        <authorList>
            <person name="Palmer J.M."/>
        </authorList>
    </citation>
    <scope>NUCLEOTIDE SEQUENCE [LARGE SCALE GENOMIC DNA]</scope>
    <source>
        <strain evidence="1 2">TWF694</strain>
    </source>
</reference>
<evidence type="ECO:0000313" key="1">
    <source>
        <dbReference type="EMBL" id="KAK6544769.1"/>
    </source>
</evidence>
<gene>
    <name evidence="1" type="ORF">TWF694_001452</name>
</gene>
<proteinExistence type="predicted"/>
<sequence>MEVSKQEAAQPTWNAQVWIRYPDKYKINSTFLVASASIETMKAEVYSKILWLASLSIIACATPLPNSPSLNLIPRKGAVLKDLDTTKQAAPEIRVRSLKAPINIHLPITPSTKPAGGAHIDVDPDDFEPDLDIDPDVESNSEIDSNHGTSLDDVVDLFPAFPESFPSLKDTERETLVPNRRIPLSFDEPDIRDLDFDEVDNSRITHLEGKEANFNSKKTCFSLSSDNLQLSDRLIEAGCLKSISHSASSE</sequence>